<dbReference type="AlphaFoldDB" id="A0A8J3I1I8"/>
<comment type="caution">
    <text evidence="1">The sequence shown here is derived from an EMBL/GenBank/DDBJ whole genome shotgun (WGS) entry which is preliminary data.</text>
</comment>
<dbReference type="Proteomes" id="UP000612362">
    <property type="component" value="Unassembled WGS sequence"/>
</dbReference>
<name>A0A8J3I1I8_9CHLR</name>
<organism evidence="1 2">
    <name type="scientific">Ktedonospora formicarum</name>
    <dbReference type="NCBI Taxonomy" id="2778364"/>
    <lineage>
        <taxon>Bacteria</taxon>
        <taxon>Bacillati</taxon>
        <taxon>Chloroflexota</taxon>
        <taxon>Ktedonobacteria</taxon>
        <taxon>Ktedonobacterales</taxon>
        <taxon>Ktedonobacteraceae</taxon>
        <taxon>Ktedonospora</taxon>
    </lineage>
</organism>
<reference evidence="1" key="1">
    <citation type="submission" date="2020-10" db="EMBL/GenBank/DDBJ databases">
        <title>Taxonomic study of unclassified bacteria belonging to the class Ktedonobacteria.</title>
        <authorList>
            <person name="Yabe S."/>
            <person name="Wang C.M."/>
            <person name="Zheng Y."/>
            <person name="Sakai Y."/>
            <person name="Cavaletti L."/>
            <person name="Monciardini P."/>
            <person name="Donadio S."/>
        </authorList>
    </citation>
    <scope>NUCLEOTIDE SEQUENCE</scope>
    <source>
        <strain evidence="1">SOSP1-1</strain>
    </source>
</reference>
<evidence type="ECO:0000313" key="2">
    <source>
        <dbReference type="Proteomes" id="UP000612362"/>
    </source>
</evidence>
<proteinExistence type="predicted"/>
<dbReference type="EMBL" id="BNJF01000004">
    <property type="protein sequence ID" value="GHO48317.1"/>
    <property type="molecule type" value="Genomic_DNA"/>
</dbReference>
<evidence type="ECO:0008006" key="3">
    <source>
        <dbReference type="Google" id="ProtNLM"/>
    </source>
</evidence>
<protein>
    <recommendedName>
        <fullName evidence="3">Transposase</fullName>
    </recommendedName>
</protein>
<gene>
    <name evidence="1" type="ORF">KSX_64800</name>
</gene>
<accession>A0A8J3I1I8</accession>
<sequence>MIEAQIDAHNLLRGGNKRVRKTHHHMQRVLALARTQISTAYLPAVVLLSMFGNGKGKLNSSFNGGKATGQALPLHPIRESIIADRTDTRVWCTRLEPLLASVKRTLDRFRGFHTSGTYQLRRQVGILTAQIVVGALMQFNAITALSEG</sequence>
<evidence type="ECO:0000313" key="1">
    <source>
        <dbReference type="EMBL" id="GHO48317.1"/>
    </source>
</evidence>
<keyword evidence="2" id="KW-1185">Reference proteome</keyword>